<gene>
    <name evidence="10" type="primary">ytxE</name>
    <name evidence="10" type="ORF">GCM10011409_00640</name>
</gene>
<dbReference type="PROSITE" id="PS51123">
    <property type="entry name" value="OMPA_2"/>
    <property type="match status" value="1"/>
</dbReference>
<evidence type="ECO:0000313" key="10">
    <source>
        <dbReference type="EMBL" id="GGB27202.1"/>
    </source>
</evidence>
<dbReference type="InterPro" id="IPR006665">
    <property type="entry name" value="OmpA-like"/>
</dbReference>
<keyword evidence="4" id="KW-0812">Transmembrane</keyword>
<evidence type="ECO:0000256" key="4">
    <source>
        <dbReference type="ARBA" id="ARBA00022692"/>
    </source>
</evidence>
<dbReference type="GO" id="GO:0005886">
    <property type="term" value="C:plasma membrane"/>
    <property type="evidence" value="ECO:0007669"/>
    <property type="project" value="UniProtKB-SubCell"/>
</dbReference>
<keyword evidence="3" id="KW-1003">Cell membrane</keyword>
<evidence type="ECO:0000256" key="5">
    <source>
        <dbReference type="ARBA" id="ARBA00022989"/>
    </source>
</evidence>
<keyword evidence="11" id="KW-1185">Reference proteome</keyword>
<dbReference type="CDD" id="cd07185">
    <property type="entry name" value="OmpA_C-like"/>
    <property type="match status" value="1"/>
</dbReference>
<evidence type="ECO:0000256" key="6">
    <source>
        <dbReference type="ARBA" id="ARBA00023136"/>
    </source>
</evidence>
<dbReference type="PANTHER" id="PTHR30329:SF16">
    <property type="entry name" value="CHEMOTAXIS MOTB PROTEIN"/>
    <property type="match status" value="1"/>
</dbReference>
<dbReference type="InterPro" id="IPR036737">
    <property type="entry name" value="OmpA-like_sf"/>
</dbReference>
<dbReference type="Gene3D" id="3.30.1330.60">
    <property type="entry name" value="OmpA-like domain"/>
    <property type="match status" value="1"/>
</dbReference>
<dbReference type="PANTHER" id="PTHR30329">
    <property type="entry name" value="STATOR ELEMENT OF FLAGELLAR MOTOR COMPLEX"/>
    <property type="match status" value="1"/>
</dbReference>
<dbReference type="RefSeq" id="WP_102415035.1">
    <property type="nucleotide sequence ID" value="NZ_BMJD01000001.1"/>
</dbReference>
<evidence type="ECO:0000259" key="9">
    <source>
        <dbReference type="PROSITE" id="PS51123"/>
    </source>
</evidence>
<keyword evidence="6 7" id="KW-0472">Membrane</keyword>
<comment type="caution">
    <text evidence="10">The sequence shown here is derived from an EMBL/GenBank/DDBJ whole genome shotgun (WGS) entry which is preliminary data.</text>
</comment>
<proteinExistence type="inferred from homology"/>
<dbReference type="EMBL" id="BMJD01000001">
    <property type="protein sequence ID" value="GGB27202.1"/>
    <property type="molecule type" value="Genomic_DNA"/>
</dbReference>
<comment type="subcellular location">
    <subcellularLocation>
        <location evidence="1">Cell membrane</location>
        <topology evidence="1">Single-pass membrane protein</topology>
    </subcellularLocation>
</comment>
<evidence type="ECO:0000256" key="8">
    <source>
        <dbReference type="SAM" id="MobiDB-lite"/>
    </source>
</evidence>
<comment type="similarity">
    <text evidence="2">Belongs to the MotB family.</text>
</comment>
<dbReference type="SUPFAM" id="SSF103088">
    <property type="entry name" value="OmpA-like"/>
    <property type="match status" value="1"/>
</dbReference>
<organism evidence="10 11">
    <name type="scientific">Lentibacillus populi</name>
    <dbReference type="NCBI Taxonomy" id="1827502"/>
    <lineage>
        <taxon>Bacteria</taxon>
        <taxon>Bacillati</taxon>
        <taxon>Bacillota</taxon>
        <taxon>Bacilli</taxon>
        <taxon>Bacillales</taxon>
        <taxon>Bacillaceae</taxon>
        <taxon>Lentibacillus</taxon>
    </lineage>
</organism>
<evidence type="ECO:0000256" key="3">
    <source>
        <dbReference type="ARBA" id="ARBA00022475"/>
    </source>
</evidence>
<evidence type="ECO:0000256" key="7">
    <source>
        <dbReference type="PROSITE-ProRule" id="PRU00473"/>
    </source>
</evidence>
<feature type="domain" description="OmpA-like" evidence="9">
    <location>
        <begin position="136"/>
        <end position="257"/>
    </location>
</feature>
<reference evidence="10" key="1">
    <citation type="journal article" date="2014" name="Int. J. Syst. Evol. Microbiol.">
        <title>Complete genome sequence of Corynebacterium casei LMG S-19264T (=DSM 44701T), isolated from a smear-ripened cheese.</title>
        <authorList>
            <consortium name="US DOE Joint Genome Institute (JGI-PGF)"/>
            <person name="Walter F."/>
            <person name="Albersmeier A."/>
            <person name="Kalinowski J."/>
            <person name="Ruckert C."/>
        </authorList>
    </citation>
    <scope>NUCLEOTIDE SEQUENCE</scope>
    <source>
        <strain evidence="10">CGMCC 1.15454</strain>
    </source>
</reference>
<feature type="compositionally biased region" description="Polar residues" evidence="8">
    <location>
        <begin position="71"/>
        <end position="95"/>
    </location>
</feature>
<protein>
    <recommendedName>
        <fullName evidence="9">OmpA-like domain-containing protein</fullName>
    </recommendedName>
</protein>
<dbReference type="Proteomes" id="UP000621492">
    <property type="component" value="Unassembled WGS sequence"/>
</dbReference>
<dbReference type="NCBIfam" id="NF005382">
    <property type="entry name" value="PRK06925.1"/>
    <property type="match status" value="1"/>
</dbReference>
<name>A0A9W5TTI9_9BACI</name>
<dbReference type="InterPro" id="IPR025713">
    <property type="entry name" value="MotB-like_N_dom"/>
</dbReference>
<dbReference type="Pfam" id="PF00691">
    <property type="entry name" value="OmpA"/>
    <property type="match status" value="1"/>
</dbReference>
<accession>A0A9W5TTI9</accession>
<dbReference type="AlphaFoldDB" id="A0A9W5TTI9"/>
<dbReference type="InterPro" id="IPR050330">
    <property type="entry name" value="Bact_OuterMem_StrucFunc"/>
</dbReference>
<sequence>MKRRQIKKTRNNGAPKWMVTYSDMVTLILVFFILLFSMSQIDLVKFEAISESFRNRMVLDFYPSPVPMENPTESTSDQESGKNSNEFENPAQLENLNDRDDETGDKTDSLDKLMEDVEKYLHENKLENVISASRTDRGVVLVLQESILFDSGEAAILDSGKPFLNKIGTLLEEMPNHVKVEGHTDSRPISNFRYPSNWELSGARASSVIRYLITENDFDESRFSSVGYGDTQPIVPNTSKKNWSKNRRVEIVILEDNTEQNNG</sequence>
<reference evidence="10" key="2">
    <citation type="submission" date="2020-09" db="EMBL/GenBank/DDBJ databases">
        <authorList>
            <person name="Sun Q."/>
            <person name="Zhou Y."/>
        </authorList>
    </citation>
    <scope>NUCLEOTIDE SEQUENCE</scope>
    <source>
        <strain evidence="10">CGMCC 1.15454</strain>
    </source>
</reference>
<keyword evidence="5" id="KW-1133">Transmembrane helix</keyword>
<evidence type="ECO:0000313" key="11">
    <source>
        <dbReference type="Proteomes" id="UP000621492"/>
    </source>
</evidence>
<evidence type="ECO:0000256" key="2">
    <source>
        <dbReference type="ARBA" id="ARBA00008914"/>
    </source>
</evidence>
<dbReference type="Pfam" id="PF13677">
    <property type="entry name" value="MotB_plug"/>
    <property type="match status" value="1"/>
</dbReference>
<evidence type="ECO:0000256" key="1">
    <source>
        <dbReference type="ARBA" id="ARBA00004162"/>
    </source>
</evidence>
<feature type="region of interest" description="Disordered" evidence="8">
    <location>
        <begin position="64"/>
        <end position="108"/>
    </location>
</feature>